<dbReference type="RefSeq" id="WP_194557268.1">
    <property type="nucleotide sequence ID" value="NZ_JADKMY010000004.1"/>
</dbReference>
<proteinExistence type="predicted"/>
<protein>
    <submittedName>
        <fullName evidence="1">Uncharacterized protein</fullName>
    </submittedName>
</protein>
<evidence type="ECO:0000313" key="1">
    <source>
        <dbReference type="EMBL" id="MBF4554359.1"/>
    </source>
</evidence>
<accession>A0ABR9ZLU5</accession>
<reference evidence="1 2" key="1">
    <citation type="submission" date="2020-10" db="EMBL/GenBank/DDBJ databases">
        <title>Novel species in genus Corynebacterium.</title>
        <authorList>
            <person name="Zhang G."/>
        </authorList>
    </citation>
    <scope>NUCLEOTIDE SEQUENCE [LARGE SCALE GENOMIC DNA]</scope>
    <source>
        <strain evidence="1 2">DSM 45110</strain>
    </source>
</reference>
<gene>
    <name evidence="1" type="ORF">IRY30_09785</name>
</gene>
<organism evidence="1 2">
    <name type="scientific">Corynebacterium suicordis DSM 45110</name>
    <dbReference type="NCBI Taxonomy" id="1121369"/>
    <lineage>
        <taxon>Bacteria</taxon>
        <taxon>Bacillati</taxon>
        <taxon>Actinomycetota</taxon>
        <taxon>Actinomycetes</taxon>
        <taxon>Mycobacteriales</taxon>
        <taxon>Corynebacteriaceae</taxon>
        <taxon>Corynebacterium</taxon>
    </lineage>
</organism>
<evidence type="ECO:0000313" key="2">
    <source>
        <dbReference type="Proteomes" id="UP000635902"/>
    </source>
</evidence>
<comment type="caution">
    <text evidence="1">The sequence shown here is derived from an EMBL/GenBank/DDBJ whole genome shotgun (WGS) entry which is preliminary data.</text>
</comment>
<dbReference type="Proteomes" id="UP000635902">
    <property type="component" value="Unassembled WGS sequence"/>
</dbReference>
<name>A0ABR9ZLU5_9CORY</name>
<sequence length="88" mass="9693">MKTTDIAAQLDQILDTGLEDAAWRVHMAAQIQGYGPRATDVDDLDAHEIYERAATQAAVETALIRHGEYEDASGHVVIREINGLDLNF</sequence>
<keyword evidence="2" id="KW-1185">Reference proteome</keyword>
<dbReference type="EMBL" id="JADKMY010000004">
    <property type="protein sequence ID" value="MBF4554359.1"/>
    <property type="molecule type" value="Genomic_DNA"/>
</dbReference>